<keyword evidence="3" id="KW-1185">Reference proteome</keyword>
<evidence type="ECO:0000313" key="3">
    <source>
        <dbReference type="Proteomes" id="UP001382904"/>
    </source>
</evidence>
<organism evidence="2 3">
    <name type="scientific">Streptomyces caledonius</name>
    <dbReference type="NCBI Taxonomy" id="3134107"/>
    <lineage>
        <taxon>Bacteria</taxon>
        <taxon>Bacillati</taxon>
        <taxon>Actinomycetota</taxon>
        <taxon>Actinomycetes</taxon>
        <taxon>Kitasatosporales</taxon>
        <taxon>Streptomycetaceae</taxon>
        <taxon>Streptomyces</taxon>
    </lineage>
</organism>
<name>A0ABU8TZP7_9ACTN</name>
<protein>
    <submittedName>
        <fullName evidence="2">Uncharacterized protein</fullName>
    </submittedName>
</protein>
<accession>A0ABU8TZP7</accession>
<feature type="region of interest" description="Disordered" evidence="1">
    <location>
        <begin position="69"/>
        <end position="89"/>
    </location>
</feature>
<reference evidence="2 3" key="1">
    <citation type="submission" date="2024-03" db="EMBL/GenBank/DDBJ databases">
        <title>Novel Streptomyces species of biotechnological and ecological value are a feature of Machair soil.</title>
        <authorList>
            <person name="Prole J.R."/>
            <person name="Goodfellow M."/>
            <person name="Allenby N."/>
            <person name="Ward A.C."/>
        </authorList>
    </citation>
    <scope>NUCLEOTIDE SEQUENCE [LARGE SCALE GENOMIC DNA]</scope>
    <source>
        <strain evidence="2 3">MS1.HAVA.3</strain>
    </source>
</reference>
<comment type="caution">
    <text evidence="2">The sequence shown here is derived from an EMBL/GenBank/DDBJ whole genome shotgun (WGS) entry which is preliminary data.</text>
</comment>
<sequence>MKYNAERMPEESGLGVTIRVPDMGGPETHSLPDLARTHLAYRGSRRPVLPVPLAGKAYAAFRRGGDLAPSTRWARARSRSSWPRPGDGG</sequence>
<dbReference type="EMBL" id="JBBKAM010000002">
    <property type="protein sequence ID" value="MEJ8641087.1"/>
    <property type="molecule type" value="Genomic_DNA"/>
</dbReference>
<gene>
    <name evidence="2" type="ORF">WKI68_05620</name>
</gene>
<evidence type="ECO:0000313" key="2">
    <source>
        <dbReference type="EMBL" id="MEJ8641087.1"/>
    </source>
</evidence>
<feature type="compositionally biased region" description="Basic and acidic residues" evidence="1">
    <location>
        <begin position="1"/>
        <end position="10"/>
    </location>
</feature>
<feature type="region of interest" description="Disordered" evidence="1">
    <location>
        <begin position="1"/>
        <end position="29"/>
    </location>
</feature>
<dbReference type="Proteomes" id="UP001382904">
    <property type="component" value="Unassembled WGS sequence"/>
</dbReference>
<proteinExistence type="predicted"/>
<evidence type="ECO:0000256" key="1">
    <source>
        <dbReference type="SAM" id="MobiDB-lite"/>
    </source>
</evidence>